<dbReference type="AlphaFoldDB" id="A0A3A4K7U3"/>
<evidence type="ECO:0000256" key="3">
    <source>
        <dbReference type="ARBA" id="ARBA00022801"/>
    </source>
</evidence>
<dbReference type="OrthoDB" id="9801445at2"/>
<dbReference type="Gene3D" id="3.40.50.10310">
    <property type="entry name" value="Creatininase"/>
    <property type="match status" value="1"/>
</dbReference>
<keyword evidence="4" id="KW-0862">Zinc</keyword>
<dbReference type="Proteomes" id="UP000266677">
    <property type="component" value="Unassembled WGS sequence"/>
</dbReference>
<accession>A0A3A4K7U3</accession>
<dbReference type="InterPro" id="IPR024087">
    <property type="entry name" value="Creatininase-like_sf"/>
</dbReference>
<dbReference type="PANTHER" id="PTHR35005">
    <property type="entry name" value="3-DEHYDRO-SCYLLO-INOSOSE HYDROLASE"/>
    <property type="match status" value="1"/>
</dbReference>
<keyword evidence="2" id="KW-0479">Metal-binding</keyword>
<evidence type="ECO:0000256" key="1">
    <source>
        <dbReference type="ARBA" id="ARBA00001947"/>
    </source>
</evidence>
<dbReference type="Pfam" id="PF02633">
    <property type="entry name" value="Creatininase"/>
    <property type="match status" value="1"/>
</dbReference>
<name>A0A3A4K7U3_9NOCA</name>
<proteinExistence type="inferred from homology"/>
<evidence type="ECO:0000256" key="4">
    <source>
        <dbReference type="ARBA" id="ARBA00022833"/>
    </source>
</evidence>
<comment type="caution">
    <text evidence="6">The sequence shown here is derived from an EMBL/GenBank/DDBJ whole genome shotgun (WGS) entry which is preliminary data.</text>
</comment>
<dbReference type="SUPFAM" id="SSF102215">
    <property type="entry name" value="Creatininase"/>
    <property type="match status" value="1"/>
</dbReference>
<evidence type="ECO:0000256" key="2">
    <source>
        <dbReference type="ARBA" id="ARBA00022723"/>
    </source>
</evidence>
<organism evidence="6 7">
    <name type="scientific">Nocardia panacis</name>
    <dbReference type="NCBI Taxonomy" id="2340916"/>
    <lineage>
        <taxon>Bacteria</taxon>
        <taxon>Bacillati</taxon>
        <taxon>Actinomycetota</taxon>
        <taxon>Actinomycetes</taxon>
        <taxon>Mycobacteriales</taxon>
        <taxon>Nocardiaceae</taxon>
        <taxon>Nocardia</taxon>
    </lineage>
</organism>
<dbReference type="GO" id="GO:0009231">
    <property type="term" value="P:riboflavin biosynthetic process"/>
    <property type="evidence" value="ECO:0007669"/>
    <property type="project" value="TreeGrafter"/>
</dbReference>
<protein>
    <submittedName>
        <fullName evidence="6">Creatininase family protein</fullName>
    </submittedName>
</protein>
<comment type="similarity">
    <text evidence="5">Belongs to the creatininase superfamily.</text>
</comment>
<dbReference type="InterPro" id="IPR003785">
    <property type="entry name" value="Creatininase/forma_Hydrolase"/>
</dbReference>
<keyword evidence="3" id="KW-0378">Hydrolase</keyword>
<dbReference type="PANTHER" id="PTHR35005:SF1">
    <property type="entry name" value="2-AMINO-5-FORMYLAMINO-6-RIBOSYLAMINOPYRIMIDIN-4(3H)-ONE 5'-MONOPHOSPHATE DEFORMYLASE"/>
    <property type="match status" value="1"/>
</dbReference>
<dbReference type="GO" id="GO:0016811">
    <property type="term" value="F:hydrolase activity, acting on carbon-nitrogen (but not peptide) bonds, in linear amides"/>
    <property type="evidence" value="ECO:0007669"/>
    <property type="project" value="TreeGrafter"/>
</dbReference>
<dbReference type="EMBL" id="QZFU01000056">
    <property type="protein sequence ID" value="RJO67940.1"/>
    <property type="molecule type" value="Genomic_DNA"/>
</dbReference>
<reference evidence="6 7" key="1">
    <citation type="submission" date="2018-09" db="EMBL/GenBank/DDBJ databases">
        <title>YIM PH21274 draft genome.</title>
        <authorList>
            <person name="Miao C."/>
        </authorList>
    </citation>
    <scope>NUCLEOTIDE SEQUENCE [LARGE SCALE GENOMIC DNA]</scope>
    <source>
        <strain evidence="6 7">YIM PH 21724</strain>
    </source>
</reference>
<evidence type="ECO:0000313" key="7">
    <source>
        <dbReference type="Proteomes" id="UP000266677"/>
    </source>
</evidence>
<sequence>MELMSTATSADEARRAATVAVLPVGSFEQHGAHLPLITDTAVACLIAQRLSDAYGLFLLPPITISCSHEHEGFAGTVSIGAATLIAVIEDIRASLARSGINKLALVNGHGGNYVLSNITLQANTETRSVALFPGREEWNTARERAGMATTAHADMHGGELETSILLYAKPDLVGDHWREADHDADDRPHLLLTGMAAYTASGIIGRPSQATAAKGEAVLESLVETFADHLKILME</sequence>
<evidence type="ECO:0000313" key="6">
    <source>
        <dbReference type="EMBL" id="RJO67940.1"/>
    </source>
</evidence>
<keyword evidence="7" id="KW-1185">Reference proteome</keyword>
<evidence type="ECO:0000256" key="5">
    <source>
        <dbReference type="ARBA" id="ARBA00024029"/>
    </source>
</evidence>
<gene>
    <name evidence="6" type="ORF">D5S18_34125</name>
</gene>
<dbReference type="GO" id="GO:0046872">
    <property type="term" value="F:metal ion binding"/>
    <property type="evidence" value="ECO:0007669"/>
    <property type="project" value="UniProtKB-KW"/>
</dbReference>
<comment type="cofactor">
    <cofactor evidence="1">
        <name>Zn(2+)</name>
        <dbReference type="ChEBI" id="CHEBI:29105"/>
    </cofactor>
</comment>